<dbReference type="PANTHER" id="PTHR12993:SF30">
    <property type="entry name" value="N-ACETYL-ALPHA-D-GLUCOSAMINYL L-MALATE DEACETYLASE 1"/>
    <property type="match status" value="1"/>
</dbReference>
<sequence>MPDDRYRALVLEDDPDAAELLRIALEREGMVVAVAATAEGALAALSRSTFDVLVTDIQLPGRSGLDILPEVRRLDPAITVMVVTAYPTFDHAVEALREAADEFLVKPVPSTEVVRRATELAQAARERRAGHRQRILAVGAHPDDVEIGVGATLAAHSAAGDDLVILTLSGGAVGGSTTVRQAEAAAAAAVVGARLVHLDFPDTRLVPAEGIITAIERVIAEVQPDRIYTHGAHDRHQDHRAVHEAVEIAARQVPNVWCFQSPSSTVAFAPTRFVDVEGFVDTKLQMLAAYESQSHRDYMRPDMVRATTRYWARFSRADDVEPLETVRATETVASHVRGAPAVEWTQTAGDGPGE</sequence>
<reference evidence="4 5" key="1">
    <citation type="submission" date="2020-08" db="EMBL/GenBank/DDBJ databases">
        <title>A Genomic Blueprint of the Chicken Gut Microbiome.</title>
        <authorList>
            <person name="Gilroy R."/>
            <person name="Ravi A."/>
            <person name="Getino M."/>
            <person name="Pursley I."/>
            <person name="Horton D.L."/>
            <person name="Alikhan N.-F."/>
            <person name="Baker D."/>
            <person name="Gharbi K."/>
            <person name="Hall N."/>
            <person name="Watson M."/>
            <person name="Adriaenssens E.M."/>
            <person name="Foster-Nyarko E."/>
            <person name="Jarju S."/>
            <person name="Secka A."/>
            <person name="Antonio M."/>
            <person name="Oren A."/>
            <person name="Chaudhuri R."/>
            <person name="La Ragione R.M."/>
            <person name="Hildebrand F."/>
            <person name="Pallen M.J."/>
        </authorList>
    </citation>
    <scope>NUCLEOTIDE SEQUENCE [LARGE SCALE GENOMIC DNA]</scope>
    <source>
        <strain evidence="4 5">Sa3CUA2</strain>
    </source>
</reference>
<accession>A0ABR8QER8</accession>
<protein>
    <submittedName>
        <fullName evidence="4">PIG-L family deacetylase</fullName>
    </submittedName>
</protein>
<keyword evidence="5" id="KW-1185">Reference proteome</keyword>
<feature type="domain" description="Response regulatory" evidence="3">
    <location>
        <begin position="7"/>
        <end position="121"/>
    </location>
</feature>
<feature type="modified residue" description="4-aspartylphosphate" evidence="2">
    <location>
        <position position="56"/>
    </location>
</feature>
<dbReference type="InterPro" id="IPR011006">
    <property type="entry name" value="CheY-like_superfamily"/>
</dbReference>
<name>A0ABR8QER8_9CELL</name>
<dbReference type="Gene3D" id="3.40.50.10320">
    <property type="entry name" value="LmbE-like"/>
    <property type="match status" value="1"/>
</dbReference>
<dbReference type="InterPro" id="IPR003737">
    <property type="entry name" value="GlcNAc_PI_deacetylase-related"/>
</dbReference>
<dbReference type="PANTHER" id="PTHR12993">
    <property type="entry name" value="N-ACETYLGLUCOSAMINYL-PHOSPHATIDYLINOSITOL DE-N-ACETYLASE-RELATED"/>
    <property type="match status" value="1"/>
</dbReference>
<dbReference type="Proteomes" id="UP000604241">
    <property type="component" value="Unassembled WGS sequence"/>
</dbReference>
<keyword evidence="2" id="KW-0597">Phosphoprotein</keyword>
<dbReference type="SUPFAM" id="SSF52172">
    <property type="entry name" value="CheY-like"/>
    <property type="match status" value="1"/>
</dbReference>
<evidence type="ECO:0000313" key="4">
    <source>
        <dbReference type="EMBL" id="MBD7918932.1"/>
    </source>
</evidence>
<keyword evidence="1" id="KW-0862">Zinc</keyword>
<dbReference type="RefSeq" id="WP_191783574.1">
    <property type="nucleotide sequence ID" value="NZ_JACSQV010000009.1"/>
</dbReference>
<dbReference type="Pfam" id="PF00072">
    <property type="entry name" value="Response_reg"/>
    <property type="match status" value="1"/>
</dbReference>
<gene>
    <name evidence="4" type="ORF">H9657_11675</name>
</gene>
<dbReference type="InterPro" id="IPR001789">
    <property type="entry name" value="Sig_transdc_resp-reg_receiver"/>
</dbReference>
<dbReference type="Gene3D" id="3.40.50.2300">
    <property type="match status" value="1"/>
</dbReference>
<dbReference type="SMART" id="SM00448">
    <property type="entry name" value="REC"/>
    <property type="match status" value="1"/>
</dbReference>
<dbReference type="PROSITE" id="PS50110">
    <property type="entry name" value="RESPONSE_REGULATORY"/>
    <property type="match status" value="1"/>
</dbReference>
<dbReference type="SUPFAM" id="SSF102588">
    <property type="entry name" value="LmbE-like"/>
    <property type="match status" value="1"/>
</dbReference>
<evidence type="ECO:0000256" key="1">
    <source>
        <dbReference type="ARBA" id="ARBA00022833"/>
    </source>
</evidence>
<dbReference type="EMBL" id="JACSQV010000009">
    <property type="protein sequence ID" value="MBD7918932.1"/>
    <property type="molecule type" value="Genomic_DNA"/>
</dbReference>
<dbReference type="InterPro" id="IPR024078">
    <property type="entry name" value="LmbE-like_dom_sf"/>
</dbReference>
<evidence type="ECO:0000256" key="2">
    <source>
        <dbReference type="PROSITE-ProRule" id="PRU00169"/>
    </source>
</evidence>
<evidence type="ECO:0000259" key="3">
    <source>
        <dbReference type="PROSITE" id="PS50110"/>
    </source>
</evidence>
<organism evidence="4 5">
    <name type="scientific">Cellulomonas avistercoris</name>
    <dbReference type="NCBI Taxonomy" id="2762242"/>
    <lineage>
        <taxon>Bacteria</taxon>
        <taxon>Bacillati</taxon>
        <taxon>Actinomycetota</taxon>
        <taxon>Actinomycetes</taxon>
        <taxon>Micrococcales</taxon>
        <taxon>Cellulomonadaceae</taxon>
        <taxon>Cellulomonas</taxon>
    </lineage>
</organism>
<dbReference type="Pfam" id="PF02585">
    <property type="entry name" value="PIG-L"/>
    <property type="match status" value="1"/>
</dbReference>
<proteinExistence type="predicted"/>
<evidence type="ECO:0000313" key="5">
    <source>
        <dbReference type="Proteomes" id="UP000604241"/>
    </source>
</evidence>
<dbReference type="CDD" id="cd00156">
    <property type="entry name" value="REC"/>
    <property type="match status" value="1"/>
</dbReference>
<comment type="caution">
    <text evidence="4">The sequence shown here is derived from an EMBL/GenBank/DDBJ whole genome shotgun (WGS) entry which is preliminary data.</text>
</comment>